<gene>
    <name evidence="1" type="ORF">CNECB9_4690008</name>
</gene>
<dbReference type="EMBL" id="FMSH01000411">
    <property type="protein sequence ID" value="SCU87396.1"/>
    <property type="molecule type" value="Genomic_DNA"/>
</dbReference>
<dbReference type="PANTHER" id="PTHR37951:SF1">
    <property type="entry name" value="TYPE VI SECRETION SYSTEM COMPONENT TSSA1"/>
    <property type="match status" value="1"/>
</dbReference>
<sequence>MPVLPAAGPGQTVMLAHGRIEDRAHAYQLIRDVADYLARHEPHSPTPYLLRRAVRWGQMPLADLMQDILREDGDIGRYFSLLEN</sequence>
<organism evidence="1">
    <name type="scientific">Cupriavidus necator</name>
    <name type="common">Alcaligenes eutrophus</name>
    <name type="synonym">Ralstonia eutropha</name>
    <dbReference type="NCBI Taxonomy" id="106590"/>
    <lineage>
        <taxon>Bacteria</taxon>
        <taxon>Pseudomonadati</taxon>
        <taxon>Pseudomonadota</taxon>
        <taxon>Betaproteobacteria</taxon>
        <taxon>Burkholderiales</taxon>
        <taxon>Burkholderiaceae</taxon>
        <taxon>Cupriavidus</taxon>
    </lineage>
</organism>
<name>A0A1K0IM08_CUPNE</name>
<dbReference type="InterPro" id="IPR017740">
    <property type="entry name" value="TssA-like"/>
</dbReference>
<dbReference type="AlphaFoldDB" id="A0A1K0IM08"/>
<proteinExistence type="predicted"/>
<evidence type="ECO:0000313" key="1">
    <source>
        <dbReference type="EMBL" id="SCU87396.1"/>
    </source>
</evidence>
<accession>A0A1K0IM08</accession>
<reference evidence="1" key="1">
    <citation type="submission" date="2016-09" db="EMBL/GenBank/DDBJ databases">
        <authorList>
            <person name="Capua I."/>
            <person name="De Benedictis P."/>
            <person name="Joannis T."/>
            <person name="Lombin L.H."/>
            <person name="Cattoli G."/>
        </authorList>
    </citation>
    <scope>NUCLEOTIDE SEQUENCE</scope>
    <source>
        <strain evidence="1">B9</strain>
    </source>
</reference>
<protein>
    <submittedName>
        <fullName evidence="1">Uncharacterized protein</fullName>
    </submittedName>
</protein>
<dbReference type="PANTHER" id="PTHR37951">
    <property type="entry name" value="CYTOPLASMIC PROTEIN-RELATED"/>
    <property type="match status" value="1"/>
</dbReference>